<evidence type="ECO:0000256" key="1">
    <source>
        <dbReference type="SAM" id="MobiDB-lite"/>
    </source>
</evidence>
<dbReference type="Proteomes" id="UP000694843">
    <property type="component" value="Unplaced"/>
</dbReference>
<proteinExistence type="predicted"/>
<dbReference type="GeneID" id="108670153"/>
<feature type="region of interest" description="Disordered" evidence="1">
    <location>
        <begin position="765"/>
        <end position="814"/>
    </location>
</feature>
<feature type="compositionally biased region" description="Low complexity" evidence="1">
    <location>
        <begin position="989"/>
        <end position="1000"/>
    </location>
</feature>
<dbReference type="KEGG" id="hazt:108670153"/>
<evidence type="ECO:0000313" key="3">
    <source>
        <dbReference type="RefSeq" id="XP_018013096.1"/>
    </source>
</evidence>
<accession>A0A8B7NIB0</accession>
<feature type="compositionally biased region" description="Basic residues" evidence="1">
    <location>
        <begin position="765"/>
        <end position="778"/>
    </location>
</feature>
<feature type="region of interest" description="Disordered" evidence="1">
    <location>
        <begin position="975"/>
        <end position="1002"/>
    </location>
</feature>
<keyword evidence="2" id="KW-1185">Reference proteome</keyword>
<reference evidence="3" key="1">
    <citation type="submission" date="2025-08" db="UniProtKB">
        <authorList>
            <consortium name="RefSeq"/>
        </authorList>
    </citation>
    <scope>IDENTIFICATION</scope>
    <source>
        <tissue evidence="3">Whole organism</tissue>
    </source>
</reference>
<organism evidence="2 3">
    <name type="scientific">Hyalella azteca</name>
    <name type="common">Amphipod</name>
    <dbReference type="NCBI Taxonomy" id="294128"/>
    <lineage>
        <taxon>Eukaryota</taxon>
        <taxon>Metazoa</taxon>
        <taxon>Ecdysozoa</taxon>
        <taxon>Arthropoda</taxon>
        <taxon>Crustacea</taxon>
        <taxon>Multicrustacea</taxon>
        <taxon>Malacostraca</taxon>
        <taxon>Eumalacostraca</taxon>
        <taxon>Peracarida</taxon>
        <taxon>Amphipoda</taxon>
        <taxon>Senticaudata</taxon>
        <taxon>Talitrida</taxon>
        <taxon>Talitroidea</taxon>
        <taxon>Hyalellidae</taxon>
        <taxon>Hyalella</taxon>
    </lineage>
</organism>
<feature type="region of interest" description="Disordered" evidence="1">
    <location>
        <begin position="1"/>
        <end position="26"/>
    </location>
</feature>
<gene>
    <name evidence="3" type="primary">LOC108670153</name>
</gene>
<evidence type="ECO:0000313" key="2">
    <source>
        <dbReference type="Proteomes" id="UP000694843"/>
    </source>
</evidence>
<feature type="compositionally biased region" description="Basic and acidic residues" evidence="1">
    <location>
        <begin position="879"/>
        <end position="890"/>
    </location>
</feature>
<sequence>MSWRHRGRETWDRGGPHTSYQSSYYGPRFSDPPNSYGDFHEDPAYMLAARERPFDHHGPDFAYHMSEGHGRSFREREIGRLPERRNDISRENSESFCRKIIPRKEIQSLPSLYLFSWDIFHEASYVDAISPSVVEPSDADGAENEPTVSDKVKTSVSKIFEKSPQVKSDELNNFLKYFRKINDSRDKRKLMHPSEIGCHIDYHNNQELINDSCAKKAPLYSRVSSSHVQELLANSAIALEEARDAKFSFDVQEKMKQHRLLILALIGQTYVSSSVYRVNGSALPQQWAYKRIHLVGDSRVHNLYNSEAWEGVPINRPFLYCKDDLSLFTLTSTIQELIPKVSVKGKSLVVCSVGLRDIVRTIDELGVLITLENTIADMKKIRQEFKTYYGDEHDLLFADFLPADVCTLLELHKDTLSIEESEELVELCNETTVKLLKFTYLLTQNMISEDLSRLKHLPSWEIFCNPVEAKLEDTCIKLPTLSEGFNPDLEKFNGISSRISDIYQSYCRLQQPPDFNSTKRSIFFVCNQKYQAMDEFWPKKITREKPKFIFLERVTSVTIVTSLRRHFPLPEYSILVVWFDVSEFLHSYSLSDCSCGSALKISLPRFLPPSHIYDELVRVRKALEQSCGSPNVVLTTLCPIDFPELFKTQLSAHKPSCQLIDVPSNNELEKIKQYHLAVVDKVNLYIVQSNRMKGLPAWDLCSFLYKRERDGCLTFIPLVSPSDFGPAKPQTAAKIMMCLSQCGQKTIQDLNWLEYCNDAMNVGKTGKRARSHTRRHSWSRSPPPRDRSEYYSAPRRSRSPGRAPLLPPPGTPFFDPLPDHRPTYPDNSARLTVPFHSYPSPYTREPSYYPEDPVHPRSVYHRLDADGRYPDNSIPTSTRHSEFEYHERRGYRPSPPRYPAPNTDFAMPAPSPPPAPPPLSLMSRYYKNAPSYDGSDDIFSSTAVPAAANLPEIPHIDAPDVLDPERKRVCFGLKAKEESRESGEQTQPAAATSATSSGGSLPDESALKSLIASLRAAHEVEVEKLRVNPKAHSKYEQQRQEFMRQALQSPTEDNKPMDAASVERVWLVFWKMQLEKSFAKTWEKRVTHLTTMLGGGKPLPAKSMEVIQKLTKIDFPPESMSYNEQQFTASESNLLNKFRKQKLSAGSFAPLPEIKKAPGVLLGEKMLTQVQRGWRNIGCKSSQSMVDNALTKLDDFIGKTGISREDREQYIDLRNKLRSFKAFLRTKEANPFDLDLKSLSEIAANFNRAEMREYVEGVLQTKGVQNPAHEDVIVTCEALIALQHRPRTAFVRGPILNP</sequence>
<name>A0A8B7NIB0_HYAAZ</name>
<dbReference type="RefSeq" id="XP_018013096.1">
    <property type="nucleotide sequence ID" value="XM_018157607.2"/>
</dbReference>
<dbReference type="OrthoDB" id="10476149at2759"/>
<protein>
    <submittedName>
        <fullName evidence="3">Uncharacterized protein LOC108670153</fullName>
    </submittedName>
</protein>
<feature type="region of interest" description="Disordered" evidence="1">
    <location>
        <begin position="864"/>
        <end position="916"/>
    </location>
</feature>